<keyword evidence="1 3" id="KW-0689">Ribosomal protein</keyword>
<dbReference type="NCBIfam" id="NF011094">
    <property type="entry name" value="PRK14521.1"/>
    <property type="match status" value="1"/>
</dbReference>
<keyword evidence="2 3" id="KW-0687">Ribonucleoprotein</keyword>
<dbReference type="Proteomes" id="UP000319499">
    <property type="component" value="Unassembled WGS sequence"/>
</dbReference>
<comment type="caution">
    <text evidence="5">The sequence shown here is derived from an EMBL/GenBank/DDBJ whole genome shotgun (WGS) entry which is preliminary data.</text>
</comment>
<accession>A0A563DB70</accession>
<dbReference type="OrthoDB" id="9807878at2"/>
<proteinExistence type="inferred from homology"/>
<dbReference type="GO" id="GO:0015935">
    <property type="term" value="C:small ribosomal subunit"/>
    <property type="evidence" value="ECO:0007669"/>
    <property type="project" value="TreeGrafter"/>
</dbReference>
<dbReference type="HAMAP" id="MF_00385">
    <property type="entry name" value="Ribosomal_bS16"/>
    <property type="match status" value="1"/>
</dbReference>
<evidence type="ECO:0000313" key="5">
    <source>
        <dbReference type="EMBL" id="TWP27337.1"/>
    </source>
</evidence>
<dbReference type="InterPro" id="IPR000307">
    <property type="entry name" value="Ribosomal_bS16"/>
</dbReference>
<dbReference type="GO" id="GO:0006412">
    <property type="term" value="P:translation"/>
    <property type="evidence" value="ECO:0007669"/>
    <property type="project" value="UniProtKB-UniRule"/>
</dbReference>
<feature type="compositionally biased region" description="Basic and acidic residues" evidence="4">
    <location>
        <begin position="176"/>
        <end position="185"/>
    </location>
</feature>
<dbReference type="AlphaFoldDB" id="A0A563DB70"/>
<organism evidence="5 6">
    <name type="scientific">Apibacter muscae</name>
    <dbReference type="NCBI Taxonomy" id="2509004"/>
    <lineage>
        <taxon>Bacteria</taxon>
        <taxon>Pseudomonadati</taxon>
        <taxon>Bacteroidota</taxon>
        <taxon>Flavobacteriia</taxon>
        <taxon>Flavobacteriales</taxon>
        <taxon>Weeksellaceae</taxon>
        <taxon>Apibacter</taxon>
    </lineage>
</organism>
<dbReference type="PANTHER" id="PTHR12919">
    <property type="entry name" value="30S RIBOSOMAL PROTEIN S16"/>
    <property type="match status" value="1"/>
</dbReference>
<dbReference type="PANTHER" id="PTHR12919:SF20">
    <property type="entry name" value="SMALL RIBOSOMAL SUBUNIT PROTEIN BS16M"/>
    <property type="match status" value="1"/>
</dbReference>
<protein>
    <recommendedName>
        <fullName evidence="3">Small ribosomal subunit protein bS16</fullName>
    </recommendedName>
</protein>
<dbReference type="GO" id="GO:0003735">
    <property type="term" value="F:structural constituent of ribosome"/>
    <property type="evidence" value="ECO:0007669"/>
    <property type="project" value="InterPro"/>
</dbReference>
<dbReference type="SUPFAM" id="SSF54565">
    <property type="entry name" value="Ribosomal protein S16"/>
    <property type="match status" value="1"/>
</dbReference>
<dbReference type="RefSeq" id="WP_146262683.1">
    <property type="nucleotide sequence ID" value="NZ_SELG01000038.1"/>
</dbReference>
<evidence type="ECO:0000256" key="1">
    <source>
        <dbReference type="ARBA" id="ARBA00022980"/>
    </source>
</evidence>
<evidence type="ECO:0000256" key="2">
    <source>
        <dbReference type="ARBA" id="ARBA00023274"/>
    </source>
</evidence>
<name>A0A563DB70_9FLAO</name>
<evidence type="ECO:0000313" key="6">
    <source>
        <dbReference type="Proteomes" id="UP000319499"/>
    </source>
</evidence>
<evidence type="ECO:0000256" key="3">
    <source>
        <dbReference type="HAMAP-Rule" id="MF_00385"/>
    </source>
</evidence>
<evidence type="ECO:0000256" key="4">
    <source>
        <dbReference type="SAM" id="MobiDB-lite"/>
    </source>
</evidence>
<dbReference type="EMBL" id="SELH01000023">
    <property type="protein sequence ID" value="TWP27337.1"/>
    <property type="molecule type" value="Genomic_DNA"/>
</dbReference>
<dbReference type="InterPro" id="IPR023803">
    <property type="entry name" value="Ribosomal_bS16_dom_sf"/>
</dbReference>
<dbReference type="GO" id="GO:0005737">
    <property type="term" value="C:cytoplasm"/>
    <property type="evidence" value="ECO:0007669"/>
    <property type="project" value="UniProtKB-ARBA"/>
</dbReference>
<dbReference type="Pfam" id="PF00886">
    <property type="entry name" value="Ribosomal_S16"/>
    <property type="match status" value="1"/>
</dbReference>
<feature type="region of interest" description="Disordered" evidence="4">
    <location>
        <begin position="146"/>
        <end position="185"/>
    </location>
</feature>
<sequence length="185" mass="20665">MAVKIRLQRHGKKGKPVYHIVVADSRSKRDGKNIEKLGIYVPTTNPATIELNLDKAVDWLEKGAQPSDTAKSILSFKGALLKKHLNGGVKKGAFSAEDAEKKFQDWLEHKEKSILTKKEKLVSSKEQAKKEKFEAEKKINEARIAAQQKALEEENQEIANDAEAPVTEENTSADTEENKNEETNA</sequence>
<dbReference type="NCBIfam" id="TIGR00002">
    <property type="entry name" value="S16"/>
    <property type="match status" value="1"/>
</dbReference>
<comment type="similarity">
    <text evidence="3">Belongs to the bacterial ribosomal protein bS16 family.</text>
</comment>
<reference evidence="5 6" key="1">
    <citation type="submission" date="2019-02" db="EMBL/GenBank/DDBJ databases">
        <title>Apibacter muscae sp. nov.: a novel member of the house fly microbiota.</title>
        <authorList>
            <person name="Park R."/>
        </authorList>
    </citation>
    <scope>NUCLEOTIDE SEQUENCE [LARGE SCALE GENOMIC DNA]</scope>
    <source>
        <strain evidence="5 6">AL1</strain>
    </source>
</reference>
<gene>
    <name evidence="3" type="primary">rpsP</name>
    <name evidence="5" type="ORF">ETU09_07795</name>
</gene>
<dbReference type="Gene3D" id="3.30.1320.10">
    <property type="match status" value="1"/>
</dbReference>
<keyword evidence="6" id="KW-1185">Reference proteome</keyword>